<dbReference type="PANTHER" id="PTHR34653:SF1">
    <property type="entry name" value="FLAGELLAR HOOK-BASAL BODY COMPLEX PROTEIN FLIE"/>
    <property type="match status" value="1"/>
</dbReference>
<dbReference type="RefSeq" id="WP_134364034.1">
    <property type="nucleotide sequence ID" value="NZ_SOGJ01000023.1"/>
</dbReference>
<dbReference type="NCBIfam" id="TIGR00205">
    <property type="entry name" value="fliE"/>
    <property type="match status" value="1"/>
</dbReference>
<gene>
    <name evidence="4 6" type="primary">fliE</name>
    <name evidence="6" type="ORF">E3O65_12590</name>
</gene>
<protein>
    <recommendedName>
        <fullName evidence="4 5">Flagellar hook-basal body complex protein FliE</fullName>
    </recommendedName>
</protein>
<evidence type="ECO:0000256" key="3">
    <source>
        <dbReference type="ARBA" id="ARBA00023143"/>
    </source>
</evidence>
<comment type="caution">
    <text evidence="6">The sequence shown here is derived from an EMBL/GenBank/DDBJ whole genome shotgun (WGS) entry which is preliminary data.</text>
</comment>
<keyword evidence="6" id="KW-0282">Flagellum</keyword>
<evidence type="ECO:0000256" key="5">
    <source>
        <dbReference type="NCBIfam" id="TIGR00205"/>
    </source>
</evidence>
<dbReference type="InterPro" id="IPR001624">
    <property type="entry name" value="FliE"/>
</dbReference>
<evidence type="ECO:0000313" key="6">
    <source>
        <dbReference type="EMBL" id="TFC97597.1"/>
    </source>
</evidence>
<dbReference type="PRINTS" id="PR01006">
    <property type="entry name" value="FLGHOOKFLIE"/>
</dbReference>
<keyword evidence="6" id="KW-0969">Cilium</keyword>
<proteinExistence type="inferred from homology"/>
<organism evidence="6 7">
    <name type="scientific">Cryobacterium breve</name>
    <dbReference type="NCBI Taxonomy" id="1259258"/>
    <lineage>
        <taxon>Bacteria</taxon>
        <taxon>Bacillati</taxon>
        <taxon>Actinomycetota</taxon>
        <taxon>Actinomycetes</taxon>
        <taxon>Micrococcales</taxon>
        <taxon>Microbacteriaceae</taxon>
        <taxon>Cryobacterium</taxon>
    </lineage>
</organism>
<evidence type="ECO:0000256" key="1">
    <source>
        <dbReference type="ARBA" id="ARBA00004117"/>
    </source>
</evidence>
<reference evidence="6 7" key="1">
    <citation type="submission" date="2019-03" db="EMBL/GenBank/DDBJ databases">
        <title>Genomics of glacier-inhabiting Cryobacterium strains.</title>
        <authorList>
            <person name="Liu Q."/>
            <person name="Xin Y.-H."/>
        </authorList>
    </citation>
    <scope>NUCLEOTIDE SEQUENCE [LARGE SCALE GENOMIC DNA]</scope>
    <source>
        <strain evidence="6 7">TMT4-23</strain>
    </source>
</reference>
<keyword evidence="3 4" id="KW-0975">Bacterial flagellum</keyword>
<comment type="similarity">
    <text evidence="2 4">Belongs to the FliE family.</text>
</comment>
<evidence type="ECO:0000256" key="4">
    <source>
        <dbReference type="HAMAP-Rule" id="MF_00724"/>
    </source>
</evidence>
<sequence length="107" mass="10774">MTIGSISPLQAVSGTGYLAGVQGVQGTQSVPGTDGSGFGSALVGAVDNLQQLQATSNTLAVQAVTGNLTDIHSATLASTRAQVTLELVAAVRNKGVDAFNEIMRMQA</sequence>
<keyword evidence="7" id="KW-1185">Reference proteome</keyword>
<accession>A0ABY2IYK5</accession>
<dbReference type="HAMAP" id="MF_00724">
    <property type="entry name" value="FliE"/>
    <property type="match status" value="1"/>
</dbReference>
<evidence type="ECO:0000256" key="2">
    <source>
        <dbReference type="ARBA" id="ARBA00009272"/>
    </source>
</evidence>
<dbReference type="Pfam" id="PF02049">
    <property type="entry name" value="FliE"/>
    <property type="match status" value="1"/>
</dbReference>
<comment type="subcellular location">
    <subcellularLocation>
        <location evidence="1 4">Bacterial flagellum basal body</location>
    </subcellularLocation>
</comment>
<dbReference type="Proteomes" id="UP000298355">
    <property type="component" value="Unassembled WGS sequence"/>
</dbReference>
<name>A0ABY2IYK5_9MICO</name>
<dbReference type="EMBL" id="SOGJ01000023">
    <property type="protein sequence ID" value="TFC97597.1"/>
    <property type="molecule type" value="Genomic_DNA"/>
</dbReference>
<evidence type="ECO:0000313" key="7">
    <source>
        <dbReference type="Proteomes" id="UP000298355"/>
    </source>
</evidence>
<keyword evidence="6" id="KW-0966">Cell projection</keyword>
<dbReference type="PANTHER" id="PTHR34653">
    <property type="match status" value="1"/>
</dbReference>